<evidence type="ECO:0000256" key="2">
    <source>
        <dbReference type="PROSITE-ProRule" id="PRU00267"/>
    </source>
</evidence>
<dbReference type="GO" id="GO:0003677">
    <property type="term" value="F:DNA binding"/>
    <property type="evidence" value="ECO:0007669"/>
    <property type="project" value="UniProtKB-UniRule"/>
</dbReference>
<protein>
    <submittedName>
        <fullName evidence="5">High mobility group</fullName>
    </submittedName>
</protein>
<accession>A0A0M0JH77</accession>
<evidence type="ECO:0000313" key="6">
    <source>
        <dbReference type="Proteomes" id="UP000037460"/>
    </source>
</evidence>
<feature type="DNA-binding region" description="HMG box" evidence="2">
    <location>
        <begin position="105"/>
        <end position="168"/>
    </location>
</feature>
<feature type="domain" description="HMG box" evidence="4">
    <location>
        <begin position="13"/>
        <end position="86"/>
    </location>
</feature>
<proteinExistence type="predicted"/>
<evidence type="ECO:0000256" key="3">
    <source>
        <dbReference type="SAM" id="MobiDB-lite"/>
    </source>
</evidence>
<comment type="caution">
    <text evidence="5">The sequence shown here is derived from an EMBL/GenBank/DDBJ whole genome shotgun (WGS) entry which is preliminary data.</text>
</comment>
<dbReference type="EMBL" id="JWZX01002923">
    <property type="protein sequence ID" value="KOO25830.1"/>
    <property type="molecule type" value="Genomic_DNA"/>
</dbReference>
<dbReference type="SUPFAM" id="SSF47095">
    <property type="entry name" value="HMG-box"/>
    <property type="match status" value="2"/>
</dbReference>
<gene>
    <name evidence="5" type="ORF">Ctob_005165</name>
</gene>
<keyword evidence="6" id="KW-1185">Reference proteome</keyword>
<dbReference type="PROSITE" id="PS50118">
    <property type="entry name" value="HMG_BOX_2"/>
    <property type="match status" value="2"/>
</dbReference>
<dbReference type="Proteomes" id="UP000037460">
    <property type="component" value="Unassembled WGS sequence"/>
</dbReference>
<evidence type="ECO:0000259" key="4">
    <source>
        <dbReference type="PROSITE" id="PS50118"/>
    </source>
</evidence>
<keyword evidence="1 2" id="KW-0238">DNA-binding</keyword>
<dbReference type="OrthoDB" id="38138at2759"/>
<reference evidence="6" key="1">
    <citation type="journal article" date="2015" name="PLoS Genet.">
        <title>Genome Sequence and Transcriptome Analyses of Chrysochromulina tobin: Metabolic Tools for Enhanced Algal Fitness in the Prominent Order Prymnesiales (Haptophyceae).</title>
        <authorList>
            <person name="Hovde B.T."/>
            <person name="Deodato C.R."/>
            <person name="Hunsperger H.M."/>
            <person name="Ryken S.A."/>
            <person name="Yost W."/>
            <person name="Jha R.K."/>
            <person name="Patterson J."/>
            <person name="Monnat R.J. Jr."/>
            <person name="Barlow S.B."/>
            <person name="Starkenburg S.R."/>
            <person name="Cattolico R.A."/>
        </authorList>
    </citation>
    <scope>NUCLEOTIDE SEQUENCE</scope>
    <source>
        <strain evidence="6">CCMP291</strain>
    </source>
</reference>
<evidence type="ECO:0000256" key="1">
    <source>
        <dbReference type="ARBA" id="ARBA00023125"/>
    </source>
</evidence>
<dbReference type="SMART" id="SM00398">
    <property type="entry name" value="HMG"/>
    <property type="match status" value="2"/>
</dbReference>
<evidence type="ECO:0000313" key="5">
    <source>
        <dbReference type="EMBL" id="KOO25830.1"/>
    </source>
</evidence>
<dbReference type="CDD" id="cd00084">
    <property type="entry name" value="HMG-box_SF"/>
    <property type="match status" value="2"/>
</dbReference>
<dbReference type="InterPro" id="IPR050342">
    <property type="entry name" value="HMGB"/>
</dbReference>
<dbReference type="Pfam" id="PF00505">
    <property type="entry name" value="HMG_box"/>
    <property type="match status" value="1"/>
</dbReference>
<dbReference type="AlphaFoldDB" id="A0A0M0JH77"/>
<dbReference type="PANTHER" id="PTHR48112">
    <property type="entry name" value="HIGH MOBILITY GROUP PROTEIN DSP1"/>
    <property type="match status" value="1"/>
</dbReference>
<dbReference type="InterPro" id="IPR036910">
    <property type="entry name" value="HMG_box_dom_sf"/>
</dbReference>
<dbReference type="Gene3D" id="1.10.30.10">
    <property type="entry name" value="High mobility group box domain"/>
    <property type="match status" value="2"/>
</dbReference>
<name>A0A0M0JH77_9EUKA</name>
<keyword evidence="2" id="KW-0539">Nucleus</keyword>
<organism evidence="5 6">
    <name type="scientific">Chrysochromulina tobinii</name>
    <dbReference type="NCBI Taxonomy" id="1460289"/>
    <lineage>
        <taxon>Eukaryota</taxon>
        <taxon>Haptista</taxon>
        <taxon>Haptophyta</taxon>
        <taxon>Prymnesiophyceae</taxon>
        <taxon>Prymnesiales</taxon>
        <taxon>Chrysochromulinaceae</taxon>
        <taxon>Chrysochromulina</taxon>
    </lineage>
</organism>
<feature type="domain" description="HMG box" evidence="4">
    <location>
        <begin position="105"/>
        <end position="168"/>
    </location>
</feature>
<dbReference type="InterPro" id="IPR009071">
    <property type="entry name" value="HMG_box_dom"/>
</dbReference>
<dbReference type="GO" id="GO:0005634">
    <property type="term" value="C:nucleus"/>
    <property type="evidence" value="ECO:0007669"/>
    <property type="project" value="UniProtKB-UniRule"/>
</dbReference>
<feature type="region of interest" description="Disordered" evidence="3">
    <location>
        <begin position="85"/>
        <end position="105"/>
    </location>
</feature>
<sequence>MMAKPTDAKGNEIKPAMSSYMHFCQERRPMVTQQLKAKLGAEFKQVAVMSQLGTEWKALPDATKAKFTSMAKSDKTRYDAAFASNPDNASIKRGGGTTRARKSTGPKKLSAYLHFCAEKRSAKTEQLKASMGNAFKYSAVLSALGADWKVLDEASKIRFKQMAEQPVM</sequence>
<feature type="DNA-binding region" description="HMG box" evidence="2">
    <location>
        <begin position="13"/>
        <end position="86"/>
    </location>
</feature>